<protein>
    <submittedName>
        <fullName evidence="7">Leucyl aminopeptidase</fullName>
    </submittedName>
</protein>
<gene>
    <name evidence="7" type="ORF">F3059_08375</name>
</gene>
<dbReference type="PRINTS" id="PR00481">
    <property type="entry name" value="LAMNOPPTDASE"/>
</dbReference>
<evidence type="ECO:0000313" key="8">
    <source>
        <dbReference type="Proteomes" id="UP000435357"/>
    </source>
</evidence>
<dbReference type="AlphaFoldDB" id="A0A6N6M6V5"/>
<dbReference type="InterPro" id="IPR000819">
    <property type="entry name" value="Peptidase_M17_C"/>
</dbReference>
<dbReference type="Gene3D" id="3.40.630.10">
    <property type="entry name" value="Zn peptidases"/>
    <property type="match status" value="1"/>
</dbReference>
<dbReference type="Proteomes" id="UP000435357">
    <property type="component" value="Unassembled WGS sequence"/>
</dbReference>
<keyword evidence="4" id="KW-0378">Hydrolase</keyword>
<dbReference type="GO" id="GO:0070006">
    <property type="term" value="F:metalloaminopeptidase activity"/>
    <property type="evidence" value="ECO:0007669"/>
    <property type="project" value="InterPro"/>
</dbReference>
<dbReference type="RefSeq" id="WP_151168154.1">
    <property type="nucleotide sequence ID" value="NZ_WACR01000006.1"/>
</dbReference>
<dbReference type="SUPFAM" id="SSF53187">
    <property type="entry name" value="Zn-dependent exopeptidases"/>
    <property type="match status" value="1"/>
</dbReference>
<proteinExistence type="inferred from homology"/>
<organism evidence="7 8">
    <name type="scientific">Salibacter halophilus</name>
    <dbReference type="NCBI Taxonomy" id="1803916"/>
    <lineage>
        <taxon>Bacteria</taxon>
        <taxon>Pseudomonadati</taxon>
        <taxon>Bacteroidota</taxon>
        <taxon>Flavobacteriia</taxon>
        <taxon>Flavobacteriales</taxon>
        <taxon>Salibacteraceae</taxon>
        <taxon>Salibacter</taxon>
    </lineage>
</organism>
<dbReference type="PANTHER" id="PTHR11963">
    <property type="entry name" value="LEUCINE AMINOPEPTIDASE-RELATED"/>
    <property type="match status" value="1"/>
</dbReference>
<keyword evidence="3" id="KW-0645">Protease</keyword>
<dbReference type="SUPFAM" id="SSF52949">
    <property type="entry name" value="Macro domain-like"/>
    <property type="match status" value="1"/>
</dbReference>
<dbReference type="InterPro" id="IPR043472">
    <property type="entry name" value="Macro_dom-like"/>
</dbReference>
<evidence type="ECO:0000256" key="3">
    <source>
        <dbReference type="ARBA" id="ARBA00022670"/>
    </source>
</evidence>
<comment type="caution">
    <text evidence="7">The sequence shown here is derived from an EMBL/GenBank/DDBJ whole genome shotgun (WGS) entry which is preliminary data.</text>
</comment>
<reference evidence="7 8" key="1">
    <citation type="submission" date="2019-09" db="EMBL/GenBank/DDBJ databases">
        <title>Genomes of Cryomorphaceae.</title>
        <authorList>
            <person name="Bowman J.P."/>
        </authorList>
    </citation>
    <scope>NUCLEOTIDE SEQUENCE [LARGE SCALE GENOMIC DNA]</scope>
    <source>
        <strain evidence="7 8">KCTC 52047</strain>
    </source>
</reference>
<dbReference type="GO" id="GO:0006508">
    <property type="term" value="P:proteolysis"/>
    <property type="evidence" value="ECO:0007669"/>
    <property type="project" value="UniProtKB-KW"/>
</dbReference>
<name>A0A6N6M6V5_9FLAO</name>
<keyword evidence="2 7" id="KW-0031">Aminopeptidase</keyword>
<evidence type="ECO:0000256" key="5">
    <source>
        <dbReference type="ARBA" id="ARBA00023211"/>
    </source>
</evidence>
<keyword evidence="5" id="KW-0464">Manganese</keyword>
<dbReference type="EMBL" id="WACR01000006">
    <property type="protein sequence ID" value="KAB1064041.1"/>
    <property type="molecule type" value="Genomic_DNA"/>
</dbReference>
<comment type="similarity">
    <text evidence="1">Belongs to the peptidase M17 family.</text>
</comment>
<feature type="domain" description="Cytosol aminopeptidase" evidence="6">
    <location>
        <begin position="320"/>
        <end position="327"/>
    </location>
</feature>
<dbReference type="PANTHER" id="PTHR11963:SF23">
    <property type="entry name" value="CYTOSOL AMINOPEPTIDASE"/>
    <property type="match status" value="1"/>
</dbReference>
<dbReference type="PROSITE" id="PS00631">
    <property type="entry name" value="CYTOSOL_AP"/>
    <property type="match status" value="1"/>
</dbReference>
<dbReference type="Gene3D" id="3.40.220.10">
    <property type="entry name" value="Leucine Aminopeptidase, subunit E, domain 1"/>
    <property type="match status" value="1"/>
</dbReference>
<dbReference type="CDD" id="cd00433">
    <property type="entry name" value="Peptidase_M17"/>
    <property type="match status" value="1"/>
</dbReference>
<dbReference type="InterPro" id="IPR011356">
    <property type="entry name" value="Leucine_aapep/pepB"/>
</dbReference>
<accession>A0A6N6M6V5</accession>
<evidence type="ECO:0000259" key="6">
    <source>
        <dbReference type="PROSITE" id="PS00631"/>
    </source>
</evidence>
<dbReference type="GO" id="GO:0005737">
    <property type="term" value="C:cytoplasm"/>
    <property type="evidence" value="ECO:0007669"/>
    <property type="project" value="InterPro"/>
</dbReference>
<sequence length="471" mass="50873">MIELKNEAIGGGLILIGHRNVEIHHADDEAASYFKRRMDADEQGIANVPHGDEFTSFSWYTNEGSQSVLLEKARKAGAKLHQAVNSDKISQITVRSLGDITKEEVLAFVEGIILQSYSFEKYKKNKVESSLKEIGVVVDNVDQQLLDEVRNTAEAVFLARDLVNEPVITLNAQEFSQRIIRAGEDSGFAAEVLTEAVIKELDMGGLLGVNRGSIDPPTFNVMEWKPENAKNEQPIVLVGKGVVYDTGGNNLKGGKNMSSMKSDMGGGAAVTGAMYAIAKNKLPVHVVGLVPATDNRIDKNALVPDDVITISDGTTVEIQNTDAEGRLILSDALVYAKKYDPQLVVDFATLTGAAAAITGPFGVAMVGTADDDIKKTLNKSGEQVYERIAELPFWDEYGDLLKSDIADMKNVGGPIGGAVTAGKFLHHFTDYPWIHLDIAGPAFLDSPDEYKPVGGTGVGVRLMYDFVKSLA</sequence>
<dbReference type="Pfam" id="PF00883">
    <property type="entry name" value="Peptidase_M17"/>
    <property type="match status" value="1"/>
</dbReference>
<dbReference type="GO" id="GO:0030145">
    <property type="term" value="F:manganese ion binding"/>
    <property type="evidence" value="ECO:0007669"/>
    <property type="project" value="InterPro"/>
</dbReference>
<evidence type="ECO:0000256" key="2">
    <source>
        <dbReference type="ARBA" id="ARBA00022438"/>
    </source>
</evidence>
<evidence type="ECO:0000256" key="4">
    <source>
        <dbReference type="ARBA" id="ARBA00022801"/>
    </source>
</evidence>
<keyword evidence="8" id="KW-1185">Reference proteome</keyword>
<evidence type="ECO:0000313" key="7">
    <source>
        <dbReference type="EMBL" id="KAB1064041.1"/>
    </source>
</evidence>
<evidence type="ECO:0000256" key="1">
    <source>
        <dbReference type="ARBA" id="ARBA00009528"/>
    </source>
</evidence>
<dbReference type="OrthoDB" id="9809354at2"/>